<proteinExistence type="inferred from homology"/>
<feature type="domain" description="Methyl-accepting transducer" evidence="7">
    <location>
        <begin position="304"/>
        <end position="540"/>
    </location>
</feature>
<dbReference type="EMBL" id="NPEX01000113">
    <property type="protein sequence ID" value="RAI42994.1"/>
    <property type="molecule type" value="Genomic_DNA"/>
</dbReference>
<keyword evidence="11" id="KW-1185">Reference proteome</keyword>
<dbReference type="Proteomes" id="UP000249130">
    <property type="component" value="Unassembled WGS sequence"/>
</dbReference>
<evidence type="ECO:0000259" key="8">
    <source>
        <dbReference type="PROSITE" id="PS50192"/>
    </source>
</evidence>
<keyword evidence="6" id="KW-0812">Transmembrane</keyword>
<dbReference type="GO" id="GO:0006935">
    <property type="term" value="P:chemotaxis"/>
    <property type="evidence" value="ECO:0007669"/>
    <property type="project" value="InterPro"/>
</dbReference>
<evidence type="ECO:0000256" key="6">
    <source>
        <dbReference type="SAM" id="Phobius"/>
    </source>
</evidence>
<evidence type="ECO:0000259" key="9">
    <source>
        <dbReference type="PROSITE" id="PS50885"/>
    </source>
</evidence>
<dbReference type="PANTHER" id="PTHR32089">
    <property type="entry name" value="METHYL-ACCEPTING CHEMOTAXIS PROTEIN MCPB"/>
    <property type="match status" value="1"/>
</dbReference>
<evidence type="ECO:0000313" key="11">
    <source>
        <dbReference type="Proteomes" id="UP000249130"/>
    </source>
</evidence>
<dbReference type="AlphaFoldDB" id="A0A327KY89"/>
<dbReference type="PROSITE" id="PS50192">
    <property type="entry name" value="T_SNARE"/>
    <property type="match status" value="1"/>
</dbReference>
<feature type="domain" description="HAMP" evidence="9">
    <location>
        <begin position="210"/>
        <end position="263"/>
    </location>
</feature>
<keyword evidence="3 5" id="KW-0807">Transducer</keyword>
<dbReference type="CDD" id="cd06225">
    <property type="entry name" value="HAMP"/>
    <property type="match status" value="1"/>
</dbReference>
<dbReference type="Gene3D" id="1.10.8.500">
    <property type="entry name" value="HAMP domain in histidine kinase"/>
    <property type="match status" value="1"/>
</dbReference>
<evidence type="ECO:0000256" key="1">
    <source>
        <dbReference type="ARBA" id="ARBA00004429"/>
    </source>
</evidence>
<protein>
    <submittedName>
        <fullName evidence="10">Methyl-accepting chemotaxis protein</fullName>
    </submittedName>
</protein>
<gene>
    <name evidence="10" type="ORF">CH341_16640</name>
</gene>
<dbReference type="OrthoDB" id="8437048at2"/>
<dbReference type="SMART" id="SM00304">
    <property type="entry name" value="HAMP"/>
    <property type="match status" value="1"/>
</dbReference>
<dbReference type="InterPro" id="IPR000727">
    <property type="entry name" value="T_SNARE_dom"/>
</dbReference>
<dbReference type="PROSITE" id="PS50885">
    <property type="entry name" value="HAMP"/>
    <property type="match status" value="1"/>
</dbReference>
<dbReference type="PRINTS" id="PR00260">
    <property type="entry name" value="CHEMTRNSDUCR"/>
</dbReference>
<dbReference type="InterPro" id="IPR003660">
    <property type="entry name" value="HAMP_dom"/>
</dbReference>
<comment type="caution">
    <text evidence="10">The sequence shown here is derived from an EMBL/GenBank/DDBJ whole genome shotgun (WGS) entry which is preliminary data.</text>
</comment>
<dbReference type="PANTHER" id="PTHR32089:SF112">
    <property type="entry name" value="LYSOZYME-LIKE PROTEIN-RELATED"/>
    <property type="match status" value="1"/>
</dbReference>
<accession>A0A327KY89</accession>
<dbReference type="InterPro" id="IPR004090">
    <property type="entry name" value="Chemotax_Me-accpt_rcpt"/>
</dbReference>
<evidence type="ECO:0000256" key="3">
    <source>
        <dbReference type="ARBA" id="ARBA00023224"/>
    </source>
</evidence>
<feature type="transmembrane region" description="Helical" evidence="6">
    <location>
        <begin position="12"/>
        <end position="31"/>
    </location>
</feature>
<dbReference type="GO" id="GO:0007165">
    <property type="term" value="P:signal transduction"/>
    <property type="evidence" value="ECO:0007669"/>
    <property type="project" value="UniProtKB-KW"/>
</dbReference>
<feature type="transmembrane region" description="Helical" evidence="6">
    <location>
        <begin position="188"/>
        <end position="213"/>
    </location>
</feature>
<keyword evidence="2" id="KW-1003">Cell membrane</keyword>
<sequence>MSLSNVKILYKILGCFVLLLAVVTGAVWFTASRMMDIDTTYTVIIERDVAGMKAGLRANQEVFNFGRLIWRLVAQRDPVEKKRTIDEIAANDKAFLEHIEAAKTGLPQFAARFDRARDMFASIHVEAAAVVRAVLADDVAAGVAGAEALQRSTGEMRQYMRTITAEVEQSLKARSDTATDETVATIRLTIVTISIAAAVVLALAFAVVQFGVARPLGILSGTMERLAGGDLAAEVAGAERKDEVGLMARSVAVFKQNGIEAQRLRREQQEIEARAAAARKQDMARMADQFEGAVGTIVGAVSSAATELEAAASTLTRTAQTTQEHSGAVSAASEQASANVQSVASATNQMAASVTEISRQVQESTRISAEAVRQAEKTDGRIGELSEAAARIGDVVKLITAIAEQTNLLALNATIEAARAGEAGKGFAVVAQEVKALAAQTGKATGDISAQIASMQAATSDSVAAIKEIGGTIGRVAEIASTIAAAVEEQGAATGEIARNVQQASAGTTEVARNIADVNHGAEETGAASAQVLSSAQSLSKDSNQLARELASFLATVRAA</sequence>
<evidence type="ECO:0000256" key="5">
    <source>
        <dbReference type="PROSITE-ProRule" id="PRU00284"/>
    </source>
</evidence>
<dbReference type="InterPro" id="IPR004089">
    <property type="entry name" value="MCPsignal_dom"/>
</dbReference>
<dbReference type="GO" id="GO:0005886">
    <property type="term" value="C:plasma membrane"/>
    <property type="evidence" value="ECO:0007669"/>
    <property type="project" value="UniProtKB-SubCell"/>
</dbReference>
<organism evidence="10 11">
    <name type="scientific">Rhodoplanes roseus</name>
    <dbReference type="NCBI Taxonomy" id="29409"/>
    <lineage>
        <taxon>Bacteria</taxon>
        <taxon>Pseudomonadati</taxon>
        <taxon>Pseudomonadota</taxon>
        <taxon>Alphaproteobacteria</taxon>
        <taxon>Hyphomicrobiales</taxon>
        <taxon>Nitrobacteraceae</taxon>
        <taxon>Rhodoplanes</taxon>
    </lineage>
</organism>
<comment type="similarity">
    <text evidence="4">Belongs to the methyl-accepting chemotaxis (MCP) protein family.</text>
</comment>
<name>A0A327KY89_9BRAD</name>
<evidence type="ECO:0000256" key="4">
    <source>
        <dbReference type="ARBA" id="ARBA00029447"/>
    </source>
</evidence>
<comment type="subcellular location">
    <subcellularLocation>
        <location evidence="1">Cell inner membrane</location>
        <topology evidence="1">Multi-pass membrane protein</topology>
    </subcellularLocation>
</comment>
<dbReference type="RefSeq" id="WP_111420144.1">
    <property type="nucleotide sequence ID" value="NZ_NPEX01000113.1"/>
</dbReference>
<keyword evidence="6" id="KW-0472">Membrane</keyword>
<keyword evidence="2" id="KW-0997">Cell inner membrane</keyword>
<feature type="domain" description="T-SNARE coiled-coil homology" evidence="8">
    <location>
        <begin position="456"/>
        <end position="518"/>
    </location>
</feature>
<dbReference type="Pfam" id="PF00015">
    <property type="entry name" value="MCPsignal"/>
    <property type="match status" value="1"/>
</dbReference>
<dbReference type="Gene3D" id="1.10.287.950">
    <property type="entry name" value="Methyl-accepting chemotaxis protein"/>
    <property type="match status" value="1"/>
</dbReference>
<dbReference type="SMART" id="SM00283">
    <property type="entry name" value="MA"/>
    <property type="match status" value="1"/>
</dbReference>
<dbReference type="PROSITE" id="PS50111">
    <property type="entry name" value="CHEMOTAXIS_TRANSDUC_2"/>
    <property type="match status" value="1"/>
</dbReference>
<evidence type="ECO:0000313" key="10">
    <source>
        <dbReference type="EMBL" id="RAI42994.1"/>
    </source>
</evidence>
<dbReference type="GO" id="GO:0004888">
    <property type="term" value="F:transmembrane signaling receptor activity"/>
    <property type="evidence" value="ECO:0007669"/>
    <property type="project" value="InterPro"/>
</dbReference>
<dbReference type="SUPFAM" id="SSF58104">
    <property type="entry name" value="Methyl-accepting chemotaxis protein (MCP) signaling domain"/>
    <property type="match status" value="1"/>
</dbReference>
<reference evidence="10 11" key="1">
    <citation type="submission" date="2017-07" db="EMBL/GenBank/DDBJ databases">
        <title>Draft Genome Sequences of Select Purple Nonsulfur Bacteria.</title>
        <authorList>
            <person name="Lasarre B."/>
            <person name="Mckinlay J.B."/>
        </authorList>
    </citation>
    <scope>NUCLEOTIDE SEQUENCE [LARGE SCALE GENOMIC DNA]</scope>
    <source>
        <strain evidence="10 11">DSM 5909</strain>
    </source>
</reference>
<evidence type="ECO:0000256" key="2">
    <source>
        <dbReference type="ARBA" id="ARBA00022519"/>
    </source>
</evidence>
<evidence type="ECO:0000259" key="7">
    <source>
        <dbReference type="PROSITE" id="PS50111"/>
    </source>
</evidence>
<keyword evidence="6" id="KW-1133">Transmembrane helix</keyword>
<dbReference type="Pfam" id="PF00672">
    <property type="entry name" value="HAMP"/>
    <property type="match status" value="1"/>
</dbReference>